<keyword evidence="3" id="KW-1185">Reference proteome</keyword>
<name>A0A1H5UC51_9BACT</name>
<accession>A0A1H5UC51</accession>
<reference evidence="3" key="1">
    <citation type="submission" date="2016-10" db="EMBL/GenBank/DDBJ databases">
        <authorList>
            <person name="Varghese N."/>
            <person name="Submissions S."/>
        </authorList>
    </citation>
    <scope>NUCLEOTIDE SEQUENCE [LARGE SCALE GENOMIC DNA]</scope>
    <source>
        <strain evidence="3">DSM 17298</strain>
    </source>
</reference>
<dbReference type="Proteomes" id="UP000236736">
    <property type="component" value="Unassembled WGS sequence"/>
</dbReference>
<proteinExistence type="predicted"/>
<dbReference type="AlphaFoldDB" id="A0A1H5UC51"/>
<evidence type="ECO:0000313" key="2">
    <source>
        <dbReference type="EMBL" id="SEF72626.1"/>
    </source>
</evidence>
<organism evidence="2 3">
    <name type="scientific">Algoriphagus boritolerans DSM 17298 = JCM 18970</name>
    <dbReference type="NCBI Taxonomy" id="1120964"/>
    <lineage>
        <taxon>Bacteria</taxon>
        <taxon>Pseudomonadati</taxon>
        <taxon>Bacteroidota</taxon>
        <taxon>Cytophagia</taxon>
        <taxon>Cytophagales</taxon>
        <taxon>Cyclobacteriaceae</taxon>
        <taxon>Algoriphagus</taxon>
    </lineage>
</organism>
<feature type="transmembrane region" description="Helical" evidence="1">
    <location>
        <begin position="85"/>
        <end position="109"/>
    </location>
</feature>
<dbReference type="EMBL" id="FNVR01000004">
    <property type="protein sequence ID" value="SEF72626.1"/>
    <property type="molecule type" value="Genomic_DNA"/>
</dbReference>
<evidence type="ECO:0000256" key="1">
    <source>
        <dbReference type="SAM" id="Phobius"/>
    </source>
</evidence>
<feature type="transmembrane region" description="Helical" evidence="1">
    <location>
        <begin position="51"/>
        <end position="73"/>
    </location>
</feature>
<dbReference type="RefSeq" id="WP_103923844.1">
    <property type="nucleotide sequence ID" value="NZ_BBFN01000012.1"/>
</dbReference>
<protein>
    <submittedName>
        <fullName evidence="2">Uncharacterized protein</fullName>
    </submittedName>
</protein>
<evidence type="ECO:0000313" key="3">
    <source>
        <dbReference type="Proteomes" id="UP000236736"/>
    </source>
</evidence>
<keyword evidence="1" id="KW-1133">Transmembrane helix</keyword>
<keyword evidence="1" id="KW-0472">Membrane</keyword>
<keyword evidence="1" id="KW-0812">Transmembrane</keyword>
<sequence>MGYLISFLCTLIFSFLWRKVNLKYDTTKKYIDDESKTLAGNNIFNSRIQPLIFWTKWLFGISIFVFSISLIIMIQEKMNLEEDNILNKGLTFLGVLGGIGLGIGLTKYFQMEGIQLRMKEK</sequence>
<gene>
    <name evidence="2" type="ORF">SAMN03080598_01178</name>
</gene>